<dbReference type="GO" id="GO:0140358">
    <property type="term" value="F:P-type transmembrane transporter activity"/>
    <property type="evidence" value="ECO:0007669"/>
    <property type="project" value="InterPro"/>
</dbReference>
<feature type="compositionally biased region" description="Basic and acidic residues" evidence="11">
    <location>
        <begin position="945"/>
        <end position="974"/>
    </location>
</feature>
<feature type="compositionally biased region" description="Acidic residues" evidence="11">
    <location>
        <begin position="393"/>
        <end position="414"/>
    </location>
</feature>
<name>A0A5J4VD11_9EUKA</name>
<dbReference type="AlphaFoldDB" id="A0A5J4VD11"/>
<feature type="compositionally biased region" description="Basic and acidic residues" evidence="11">
    <location>
        <begin position="173"/>
        <end position="183"/>
    </location>
</feature>
<dbReference type="Proteomes" id="UP000324800">
    <property type="component" value="Unassembled WGS sequence"/>
</dbReference>
<gene>
    <name evidence="13" type="ORF">EZS28_024046</name>
</gene>
<reference evidence="13 14" key="1">
    <citation type="submission" date="2019-03" db="EMBL/GenBank/DDBJ databases">
        <title>Single cell metagenomics reveals metabolic interactions within the superorganism composed of flagellate Streblomastix strix and complex community of Bacteroidetes bacteria on its surface.</title>
        <authorList>
            <person name="Treitli S.C."/>
            <person name="Kolisko M."/>
            <person name="Husnik F."/>
            <person name="Keeling P."/>
            <person name="Hampl V."/>
        </authorList>
    </citation>
    <scope>NUCLEOTIDE SEQUENCE [LARGE SCALE GENOMIC DNA]</scope>
    <source>
        <strain evidence="13">ST1C</strain>
    </source>
</reference>
<dbReference type="SUPFAM" id="SSF81665">
    <property type="entry name" value="Calcium ATPase, transmembrane domain M"/>
    <property type="match status" value="1"/>
</dbReference>
<feature type="transmembrane region" description="Helical" evidence="12">
    <location>
        <begin position="656"/>
        <end position="676"/>
    </location>
</feature>
<feature type="non-terminal residue" evidence="13">
    <location>
        <position position="1"/>
    </location>
</feature>
<dbReference type="GO" id="GO:0046872">
    <property type="term" value="F:metal ion binding"/>
    <property type="evidence" value="ECO:0007669"/>
    <property type="project" value="UniProtKB-KW"/>
</dbReference>
<feature type="compositionally biased region" description="Basic and acidic residues" evidence="11">
    <location>
        <begin position="345"/>
        <end position="362"/>
    </location>
</feature>
<keyword evidence="5" id="KW-0067">ATP-binding</keyword>
<evidence type="ECO:0000256" key="1">
    <source>
        <dbReference type="ARBA" id="ARBA00004141"/>
    </source>
</evidence>
<evidence type="ECO:0000256" key="9">
    <source>
        <dbReference type="ARBA" id="ARBA00023136"/>
    </source>
</evidence>
<evidence type="ECO:0000256" key="4">
    <source>
        <dbReference type="ARBA" id="ARBA00022741"/>
    </source>
</evidence>
<evidence type="ECO:0000256" key="2">
    <source>
        <dbReference type="ARBA" id="ARBA00022692"/>
    </source>
</evidence>
<evidence type="ECO:0000313" key="13">
    <source>
        <dbReference type="EMBL" id="KAA6380428.1"/>
    </source>
</evidence>
<feature type="coiled-coil region" evidence="10">
    <location>
        <begin position="911"/>
        <end position="942"/>
    </location>
</feature>
<keyword evidence="7" id="KW-1278">Translocase</keyword>
<keyword evidence="3" id="KW-0479">Metal-binding</keyword>
<protein>
    <submittedName>
        <fullName evidence="13">Putative ATPase type 13A</fullName>
    </submittedName>
</protein>
<evidence type="ECO:0000256" key="12">
    <source>
        <dbReference type="SAM" id="Phobius"/>
    </source>
</evidence>
<keyword evidence="9 12" id="KW-0472">Membrane</keyword>
<feature type="region of interest" description="Disordered" evidence="11">
    <location>
        <begin position="85"/>
        <end position="104"/>
    </location>
</feature>
<feature type="compositionally biased region" description="Basic residues" evidence="11">
    <location>
        <begin position="425"/>
        <end position="435"/>
    </location>
</feature>
<feature type="transmembrane region" description="Helical" evidence="12">
    <location>
        <begin position="837"/>
        <end position="857"/>
    </location>
</feature>
<evidence type="ECO:0000256" key="7">
    <source>
        <dbReference type="ARBA" id="ARBA00022967"/>
    </source>
</evidence>
<keyword evidence="8 12" id="KW-1133">Transmembrane helix</keyword>
<dbReference type="Gene3D" id="3.40.50.1000">
    <property type="entry name" value="HAD superfamily/HAD-like"/>
    <property type="match status" value="2"/>
</dbReference>
<dbReference type="EMBL" id="SNRW01007905">
    <property type="protein sequence ID" value="KAA6380428.1"/>
    <property type="molecule type" value="Genomic_DNA"/>
</dbReference>
<feature type="region of interest" description="Disordered" evidence="11">
    <location>
        <begin position="333"/>
        <end position="441"/>
    </location>
</feature>
<dbReference type="GO" id="GO:0016020">
    <property type="term" value="C:membrane"/>
    <property type="evidence" value="ECO:0007669"/>
    <property type="project" value="UniProtKB-SubCell"/>
</dbReference>
<evidence type="ECO:0000256" key="11">
    <source>
        <dbReference type="SAM" id="MobiDB-lite"/>
    </source>
</evidence>
<keyword evidence="4" id="KW-0547">Nucleotide-binding</keyword>
<dbReference type="SUPFAM" id="SSF56784">
    <property type="entry name" value="HAD-like"/>
    <property type="match status" value="1"/>
</dbReference>
<feature type="region of interest" description="Disordered" evidence="11">
    <location>
        <begin position="942"/>
        <end position="1059"/>
    </location>
</feature>
<sequence length="1059" mass="121425">LGFLVLSCPLRSEAKRTVRRLQRADHQCVIVTGDNAFTAIDVAKEVGIVENEKNLIIFNSNKKIWERNREIGEINDTQNNIEQIDSKNNKKTNKNKNININKEKNNNYNNRYLSLEEVLQNNDPLCITGDGFDYLVKRLCEKKTLEEKQQQIEEEEQEKELYTLQEQEEQEKEQENENNKKDNINNNEDENVLSPLSYTTIDSRFQDINTMQPKQDLLNESIRIKKQIDEEEKLIKLLQQKQNINEEDDDQQQKYKHFSQQKTDSDSQSVSLAPLIPLLNRSVVFARMTPKHKEMIVSALRKSGRVVLMCGDGSNDTAAIKASNVGIAILPKRKKKKKKIPINKQTKEQQSKLKEKEKEKSSSNDPNTQKKKKTKKNTTNEENNENNNKQQEKEEDDISSDDDYEDSEEEDSEEINQNKDNNNKQSKKKNLTKKKKESEDEMTIDEIRAQLALNPYFNLPDDVELPNFMYRFIGSIFKYQKKMKERGQQYLQLRLKRAQLERLYKQKLEEDRQQMIERGEKPPKFAKFEFYGQKVMQTLNAMQATQFGGGVEGAILQMDEEIEILTGSLKQSQKLRKQGNRQGQINTVNNKLGMNSSIAGVNMLGMDIDDDDEGSIPLIHLGDASSAAPFSARRGSLAAVTDVVRFGRAAKMNVQMMFKVLALQSLLLAYELSVLALVETRTSEKQMFLSTFAVMGFIFSSSRSLPLKKLYAVRPPKSIFSLYQMLSLVVQAILQLAVLYFSSKLAIDADPHHFEVVAAAHQAAKELKEKMEKAGLTKDDVTSGLLGQFTQSETEPKFEPTLVNSVVFLITMIQSVSVQATNYVGRPFMEGLLDRKMLLYSAIGGCIIVFFLALEVVPALNRFADLTPFPNRKLKMQVLGLLAASVIVPFFWELLLKKIFLREKKKKVGKVQKLKKIENNVNKNIENISKKIEDNKKKILNNSNKIDDNNKKIDDNNKKMDDNNKKMDAIKMKIADNNNQIDDIKKKQQKNNENKQKKIKNEDQNISIDQEQDKTDKTATKEIQETSQKKTNKKKKDNQTTISNSDVEKSSSKTTSDLL</sequence>
<dbReference type="GO" id="GO:0019829">
    <property type="term" value="F:ATPase-coupled monoatomic cation transmembrane transporter activity"/>
    <property type="evidence" value="ECO:0007669"/>
    <property type="project" value="TreeGrafter"/>
</dbReference>
<evidence type="ECO:0000256" key="6">
    <source>
        <dbReference type="ARBA" id="ARBA00022842"/>
    </source>
</evidence>
<comment type="caution">
    <text evidence="13">The sequence shown here is derived from an EMBL/GenBank/DDBJ whole genome shotgun (WGS) entry which is preliminary data.</text>
</comment>
<accession>A0A5J4VD11</accession>
<dbReference type="PANTHER" id="PTHR45630">
    <property type="entry name" value="CATION-TRANSPORTING ATPASE-RELATED"/>
    <property type="match status" value="1"/>
</dbReference>
<dbReference type="InterPro" id="IPR023298">
    <property type="entry name" value="ATPase_P-typ_TM_dom_sf"/>
</dbReference>
<proteinExistence type="predicted"/>
<keyword evidence="6" id="KW-0460">Magnesium</keyword>
<evidence type="ECO:0000256" key="3">
    <source>
        <dbReference type="ARBA" id="ARBA00022723"/>
    </source>
</evidence>
<evidence type="ECO:0000313" key="14">
    <source>
        <dbReference type="Proteomes" id="UP000324800"/>
    </source>
</evidence>
<comment type="subcellular location">
    <subcellularLocation>
        <location evidence="1">Membrane</location>
        <topology evidence="1">Multi-pass membrane protein</topology>
    </subcellularLocation>
</comment>
<feature type="compositionally biased region" description="Basic and acidic residues" evidence="11">
    <location>
        <begin position="982"/>
        <end position="1003"/>
    </location>
</feature>
<organism evidence="13 14">
    <name type="scientific">Streblomastix strix</name>
    <dbReference type="NCBI Taxonomy" id="222440"/>
    <lineage>
        <taxon>Eukaryota</taxon>
        <taxon>Metamonada</taxon>
        <taxon>Preaxostyla</taxon>
        <taxon>Oxymonadida</taxon>
        <taxon>Streblomastigidae</taxon>
        <taxon>Streblomastix</taxon>
    </lineage>
</organism>
<feature type="transmembrane region" description="Helical" evidence="12">
    <location>
        <begin position="802"/>
        <end position="825"/>
    </location>
</feature>
<feature type="compositionally biased region" description="Basic and acidic residues" evidence="11">
    <location>
        <begin position="1011"/>
        <end position="1028"/>
    </location>
</feature>
<dbReference type="OrthoDB" id="48943at2759"/>
<dbReference type="InterPro" id="IPR023214">
    <property type="entry name" value="HAD_sf"/>
</dbReference>
<feature type="transmembrane region" description="Helical" evidence="12">
    <location>
        <begin position="877"/>
        <end position="896"/>
    </location>
</feature>
<feature type="transmembrane region" description="Helical" evidence="12">
    <location>
        <begin position="719"/>
        <end position="741"/>
    </location>
</feature>
<dbReference type="InterPro" id="IPR036412">
    <property type="entry name" value="HAD-like_sf"/>
</dbReference>
<feature type="compositionally biased region" description="Low complexity" evidence="11">
    <location>
        <begin position="95"/>
        <end position="104"/>
    </location>
</feature>
<dbReference type="InterPro" id="IPR006544">
    <property type="entry name" value="P-type_TPase_V"/>
</dbReference>
<keyword evidence="10" id="KW-0175">Coiled coil</keyword>
<feature type="region of interest" description="Disordered" evidence="11">
    <location>
        <begin position="245"/>
        <end position="267"/>
    </location>
</feature>
<feature type="region of interest" description="Disordered" evidence="11">
    <location>
        <begin position="151"/>
        <end position="193"/>
    </location>
</feature>
<evidence type="ECO:0000256" key="8">
    <source>
        <dbReference type="ARBA" id="ARBA00022989"/>
    </source>
</evidence>
<dbReference type="GO" id="GO:0005524">
    <property type="term" value="F:ATP binding"/>
    <property type="evidence" value="ECO:0007669"/>
    <property type="project" value="UniProtKB-KW"/>
</dbReference>
<evidence type="ECO:0000256" key="10">
    <source>
        <dbReference type="SAM" id="Coils"/>
    </source>
</evidence>
<keyword evidence="2 12" id="KW-0812">Transmembrane</keyword>
<evidence type="ECO:0000256" key="5">
    <source>
        <dbReference type="ARBA" id="ARBA00022840"/>
    </source>
</evidence>